<reference evidence="6 7" key="2">
    <citation type="submission" date="2018-11" db="EMBL/GenBank/DDBJ databases">
        <authorList>
            <consortium name="Pathogen Informatics"/>
        </authorList>
    </citation>
    <scope>NUCLEOTIDE SEQUENCE [LARGE SCALE GENOMIC DNA]</scope>
</reference>
<keyword evidence="3" id="KW-0067">ATP-binding</keyword>
<dbReference type="Pfam" id="PF06479">
    <property type="entry name" value="Ribonuc_2-5A"/>
    <property type="match status" value="1"/>
</dbReference>
<evidence type="ECO:0000313" key="6">
    <source>
        <dbReference type="EMBL" id="VDM98176.1"/>
    </source>
</evidence>
<dbReference type="PROSITE" id="PS51392">
    <property type="entry name" value="KEN"/>
    <property type="match status" value="1"/>
</dbReference>
<dbReference type="STRING" id="103827.A0A0N5CPZ5"/>
<dbReference type="EMBL" id="UYYF01000438">
    <property type="protein sequence ID" value="VDM98176.1"/>
    <property type="molecule type" value="Genomic_DNA"/>
</dbReference>
<organism evidence="8">
    <name type="scientific">Thelazia callipaeda</name>
    <name type="common">Oriental eyeworm</name>
    <name type="synonym">Parasitic nematode</name>
    <dbReference type="NCBI Taxonomy" id="103827"/>
    <lineage>
        <taxon>Eukaryota</taxon>
        <taxon>Metazoa</taxon>
        <taxon>Ecdysozoa</taxon>
        <taxon>Nematoda</taxon>
        <taxon>Chromadorea</taxon>
        <taxon>Rhabditida</taxon>
        <taxon>Spirurina</taxon>
        <taxon>Spiruromorpha</taxon>
        <taxon>Thelazioidea</taxon>
        <taxon>Thelaziidae</taxon>
        <taxon>Thelazia</taxon>
    </lineage>
</organism>
<dbReference type="WBParaSite" id="TCLT_0000229501-mRNA-1">
    <property type="protein sequence ID" value="TCLT_0000229501-mRNA-1"/>
    <property type="gene ID" value="TCLT_0000229501"/>
</dbReference>
<dbReference type="GO" id="GO:0004674">
    <property type="term" value="F:protein serine/threonine kinase activity"/>
    <property type="evidence" value="ECO:0007669"/>
    <property type="project" value="InterPro"/>
</dbReference>
<feature type="domain" description="KEN" evidence="5">
    <location>
        <begin position="1"/>
        <end position="60"/>
    </location>
</feature>
<keyword evidence="2" id="KW-0547">Nucleotide-binding</keyword>
<accession>A0A0N5CPZ5</accession>
<dbReference type="InterPro" id="IPR038357">
    <property type="entry name" value="KEN_sf"/>
</dbReference>
<evidence type="ECO:0000256" key="3">
    <source>
        <dbReference type="ARBA" id="ARBA00022840"/>
    </source>
</evidence>
<keyword evidence="1" id="KW-0732">Signal</keyword>
<dbReference type="InterPro" id="IPR010513">
    <property type="entry name" value="KEN_dom"/>
</dbReference>
<evidence type="ECO:0000313" key="7">
    <source>
        <dbReference type="Proteomes" id="UP000276776"/>
    </source>
</evidence>
<dbReference type="GO" id="GO:0006397">
    <property type="term" value="P:mRNA processing"/>
    <property type="evidence" value="ECO:0007669"/>
    <property type="project" value="InterPro"/>
</dbReference>
<reference evidence="8" key="1">
    <citation type="submission" date="2017-02" db="UniProtKB">
        <authorList>
            <consortium name="WormBaseParasite"/>
        </authorList>
    </citation>
    <scope>IDENTIFICATION</scope>
</reference>
<keyword evidence="7" id="KW-1185">Reference proteome</keyword>
<dbReference type="GO" id="GO:0051082">
    <property type="term" value="F:unfolded protein binding"/>
    <property type="evidence" value="ECO:0007669"/>
    <property type="project" value="TreeGrafter"/>
</dbReference>
<evidence type="ECO:0000313" key="8">
    <source>
        <dbReference type="WBParaSite" id="TCLT_0000229501-mRNA-1"/>
    </source>
</evidence>
<dbReference type="GO" id="GO:1990604">
    <property type="term" value="C:IRE1-TRAF2-ASK1 complex"/>
    <property type="evidence" value="ECO:0007669"/>
    <property type="project" value="TreeGrafter"/>
</dbReference>
<dbReference type="AlphaFoldDB" id="A0A0N5CPZ5"/>
<evidence type="ECO:0000259" key="5">
    <source>
        <dbReference type="PROSITE" id="PS51392"/>
    </source>
</evidence>
<name>A0A0N5CPZ5_THECL</name>
<dbReference type="GO" id="GO:0004521">
    <property type="term" value="F:RNA endonuclease activity"/>
    <property type="evidence" value="ECO:0007669"/>
    <property type="project" value="InterPro"/>
</dbReference>
<dbReference type="GO" id="GO:0036498">
    <property type="term" value="P:IRE1-mediated unfolded protein response"/>
    <property type="evidence" value="ECO:0007669"/>
    <property type="project" value="TreeGrafter"/>
</dbReference>
<sequence>MRNKKHHYRELSVELQEVLGRVPDQFVSYFTEKFPRLLQHTYTAMIYCATEPAFSEYYSEESQKLAKSLVQKLEKEEKENRKAAVQVICKEAENEVSKVGDNKEASESESHQASIVEREIEIASNIGEADDAEGVVGKNPEFVTTTIAHVEFGKIRWNRKSKNRRKRSKPV</sequence>
<dbReference type="SMART" id="SM00580">
    <property type="entry name" value="PUG"/>
    <property type="match status" value="1"/>
</dbReference>
<dbReference type="GO" id="GO:0005524">
    <property type="term" value="F:ATP binding"/>
    <property type="evidence" value="ECO:0007669"/>
    <property type="project" value="UniProtKB-KW"/>
</dbReference>
<dbReference type="PANTHER" id="PTHR13954:SF6">
    <property type="entry name" value="NON-SPECIFIC SERINE_THREONINE PROTEIN KINASE"/>
    <property type="match status" value="1"/>
</dbReference>
<dbReference type="InterPro" id="IPR045133">
    <property type="entry name" value="IRE1/2-like"/>
</dbReference>
<feature type="region of interest" description="Disordered" evidence="4">
    <location>
        <begin position="95"/>
        <end position="114"/>
    </location>
</feature>
<dbReference type="Proteomes" id="UP000276776">
    <property type="component" value="Unassembled WGS sequence"/>
</dbReference>
<proteinExistence type="predicted"/>
<evidence type="ECO:0000256" key="2">
    <source>
        <dbReference type="ARBA" id="ARBA00022741"/>
    </source>
</evidence>
<evidence type="ECO:0000256" key="4">
    <source>
        <dbReference type="SAM" id="MobiDB-lite"/>
    </source>
</evidence>
<protein>
    <submittedName>
        <fullName evidence="8">KEN domain-containing protein</fullName>
    </submittedName>
</protein>
<dbReference type="PANTHER" id="PTHR13954">
    <property type="entry name" value="IRE1-RELATED"/>
    <property type="match status" value="1"/>
</dbReference>
<evidence type="ECO:0000256" key="1">
    <source>
        <dbReference type="ARBA" id="ARBA00022729"/>
    </source>
</evidence>
<dbReference type="GO" id="GO:0070059">
    <property type="term" value="P:intrinsic apoptotic signaling pathway in response to endoplasmic reticulum stress"/>
    <property type="evidence" value="ECO:0007669"/>
    <property type="project" value="TreeGrafter"/>
</dbReference>
<dbReference type="Gene3D" id="1.20.1440.180">
    <property type="entry name" value="KEN domain"/>
    <property type="match status" value="1"/>
</dbReference>
<gene>
    <name evidence="6" type="ORF">TCLT_LOCUS2296</name>
</gene>
<dbReference type="OrthoDB" id="63989at2759"/>